<dbReference type="AlphaFoldDB" id="A0A174DXS9"/>
<name>A0A174DXS9_9FIRM</name>
<reference evidence="1 2" key="1">
    <citation type="submission" date="2015-09" db="EMBL/GenBank/DDBJ databases">
        <authorList>
            <consortium name="Pathogen Informatics"/>
        </authorList>
    </citation>
    <scope>NUCLEOTIDE SEQUENCE [LARGE SCALE GENOMIC DNA]</scope>
    <source>
        <strain evidence="1 2">2789STDY5608850</strain>
    </source>
</reference>
<dbReference type="EMBL" id="CYZE01000005">
    <property type="protein sequence ID" value="CUO28996.1"/>
    <property type="molecule type" value="Genomic_DNA"/>
</dbReference>
<evidence type="ECO:0000313" key="1">
    <source>
        <dbReference type="EMBL" id="CUO28996.1"/>
    </source>
</evidence>
<gene>
    <name evidence="1" type="ORF">ERS852407_02365</name>
</gene>
<accession>A0A174DXS9</accession>
<evidence type="ECO:0000313" key="2">
    <source>
        <dbReference type="Proteomes" id="UP000095651"/>
    </source>
</evidence>
<dbReference type="Proteomes" id="UP000095651">
    <property type="component" value="Unassembled WGS sequence"/>
</dbReference>
<organism evidence="1 2">
    <name type="scientific">Hungatella hathewayi</name>
    <dbReference type="NCBI Taxonomy" id="154046"/>
    <lineage>
        <taxon>Bacteria</taxon>
        <taxon>Bacillati</taxon>
        <taxon>Bacillota</taxon>
        <taxon>Clostridia</taxon>
        <taxon>Lachnospirales</taxon>
        <taxon>Lachnospiraceae</taxon>
        <taxon>Hungatella</taxon>
    </lineage>
</organism>
<proteinExistence type="predicted"/>
<sequence>MKTKRFGRYIIMTLCLVICLSVVLITASKYITDLTISDCFQRLRDSTNQYILDIRQEVEADGNLMEAIADYFGQGGSVDSEKNWKYFHG</sequence>
<protein>
    <submittedName>
        <fullName evidence="1">Uncharacterized protein</fullName>
    </submittedName>
</protein>